<dbReference type="PANTHER" id="PTHR35851">
    <property type="entry name" value="CELL DIVISION PROTEIN FTSQ"/>
    <property type="match status" value="1"/>
</dbReference>
<dbReference type="InterPro" id="IPR013685">
    <property type="entry name" value="POTRA_FtsQ_type"/>
</dbReference>
<reference evidence="11 12" key="1">
    <citation type="submission" date="2018-10" db="EMBL/GenBank/DDBJ databases">
        <title>Genomic Encyclopedia of Type Strains, Phase IV (KMG-IV): sequencing the most valuable type-strain genomes for metagenomic binning, comparative biology and taxonomic classification.</title>
        <authorList>
            <person name="Goeker M."/>
        </authorList>
    </citation>
    <scope>NUCLEOTIDE SEQUENCE [LARGE SCALE GENOMIC DNA]</scope>
    <source>
        <strain evidence="11 12">DSM 12769</strain>
    </source>
</reference>
<accession>A0A498BSB5</accession>
<comment type="caution">
    <text evidence="11">The sequence shown here is derived from an EMBL/GenBank/DDBJ whole genome shotgun (WGS) entry which is preliminary data.</text>
</comment>
<evidence type="ECO:0000313" key="12">
    <source>
        <dbReference type="Proteomes" id="UP000275461"/>
    </source>
</evidence>
<dbReference type="GO" id="GO:0043093">
    <property type="term" value="P:FtsZ-dependent cytokinesis"/>
    <property type="evidence" value="ECO:0007669"/>
    <property type="project" value="UniProtKB-UniRule"/>
</dbReference>
<dbReference type="GO" id="GO:0005886">
    <property type="term" value="C:plasma membrane"/>
    <property type="evidence" value="ECO:0007669"/>
    <property type="project" value="UniProtKB-SubCell"/>
</dbReference>
<evidence type="ECO:0000313" key="11">
    <source>
        <dbReference type="EMBL" id="RLK46854.1"/>
    </source>
</evidence>
<dbReference type="GO" id="GO:0090529">
    <property type="term" value="P:cell septum assembly"/>
    <property type="evidence" value="ECO:0007669"/>
    <property type="project" value="InterPro"/>
</dbReference>
<dbReference type="GO" id="GO:0032153">
    <property type="term" value="C:cell division site"/>
    <property type="evidence" value="ECO:0007669"/>
    <property type="project" value="UniProtKB-UniRule"/>
</dbReference>
<evidence type="ECO:0000259" key="10">
    <source>
        <dbReference type="PROSITE" id="PS51779"/>
    </source>
</evidence>
<keyword evidence="8 9" id="KW-0131">Cell cycle</keyword>
<dbReference type="InterPro" id="IPR005548">
    <property type="entry name" value="Cell_div_FtsQ/DivIB_C"/>
</dbReference>
<gene>
    <name evidence="9" type="primary">ftsQ</name>
    <name evidence="11" type="ORF">DFR31_2561</name>
</gene>
<keyword evidence="12" id="KW-1185">Reference proteome</keyword>
<dbReference type="InterPro" id="IPR026579">
    <property type="entry name" value="FtsQ"/>
</dbReference>
<evidence type="ECO:0000256" key="3">
    <source>
        <dbReference type="ARBA" id="ARBA00022519"/>
    </source>
</evidence>
<dbReference type="Gene3D" id="3.10.20.310">
    <property type="entry name" value="membrane protein fhac"/>
    <property type="match status" value="1"/>
</dbReference>
<dbReference type="Proteomes" id="UP000275461">
    <property type="component" value="Unassembled WGS sequence"/>
</dbReference>
<dbReference type="Pfam" id="PF08478">
    <property type="entry name" value="POTRA_1"/>
    <property type="match status" value="1"/>
</dbReference>
<evidence type="ECO:0000256" key="6">
    <source>
        <dbReference type="ARBA" id="ARBA00022989"/>
    </source>
</evidence>
<dbReference type="Pfam" id="PF03799">
    <property type="entry name" value="FtsQ_DivIB_C"/>
    <property type="match status" value="1"/>
</dbReference>
<feature type="domain" description="POTRA" evidence="10">
    <location>
        <begin position="54"/>
        <end position="123"/>
    </location>
</feature>
<proteinExistence type="inferred from homology"/>
<protein>
    <recommendedName>
        <fullName evidence="9">Cell division protein FtsQ</fullName>
    </recommendedName>
</protein>
<organism evidence="11 12">
    <name type="scientific">Alkalispirillum mobile</name>
    <dbReference type="NCBI Taxonomy" id="85925"/>
    <lineage>
        <taxon>Bacteria</taxon>
        <taxon>Pseudomonadati</taxon>
        <taxon>Pseudomonadota</taxon>
        <taxon>Gammaproteobacteria</taxon>
        <taxon>Chromatiales</taxon>
        <taxon>Ectothiorhodospiraceae</taxon>
        <taxon>Alkalispirillum</taxon>
    </lineage>
</organism>
<keyword evidence="2 9" id="KW-1003">Cell membrane</keyword>
<dbReference type="EMBL" id="RCDA01000005">
    <property type="protein sequence ID" value="RLK46854.1"/>
    <property type="molecule type" value="Genomic_DNA"/>
</dbReference>
<evidence type="ECO:0000256" key="2">
    <source>
        <dbReference type="ARBA" id="ARBA00022475"/>
    </source>
</evidence>
<dbReference type="InterPro" id="IPR034746">
    <property type="entry name" value="POTRA"/>
</dbReference>
<dbReference type="Gene3D" id="3.40.50.11690">
    <property type="entry name" value="Cell division protein FtsQ/DivIB"/>
    <property type="match status" value="1"/>
</dbReference>
<comment type="subcellular location">
    <subcellularLocation>
        <location evidence="9">Cell inner membrane</location>
        <topology evidence="9">Single-pass type II membrane protein</topology>
    </subcellularLocation>
    <subcellularLocation>
        <location evidence="1">Membrane</location>
    </subcellularLocation>
    <text evidence="9">Localizes to the division septum.</text>
</comment>
<dbReference type="OrthoDB" id="9790370at2"/>
<dbReference type="PROSITE" id="PS51779">
    <property type="entry name" value="POTRA"/>
    <property type="match status" value="1"/>
</dbReference>
<evidence type="ECO:0000256" key="1">
    <source>
        <dbReference type="ARBA" id="ARBA00004370"/>
    </source>
</evidence>
<keyword evidence="7 9" id="KW-0472">Membrane</keyword>
<evidence type="ECO:0000256" key="7">
    <source>
        <dbReference type="ARBA" id="ARBA00023136"/>
    </source>
</evidence>
<evidence type="ECO:0000256" key="4">
    <source>
        <dbReference type="ARBA" id="ARBA00022618"/>
    </source>
</evidence>
<dbReference type="PANTHER" id="PTHR35851:SF1">
    <property type="entry name" value="CELL DIVISION PROTEIN FTSQ"/>
    <property type="match status" value="1"/>
</dbReference>
<sequence>MMHPATAPRYPATGGAPRQRGSAVLGWAAGAAALLLALAGGSAALEQLRSGDWFPLQTVRLDSAVQYLDPADLEEALDPFLDRGMFGLDVTGMRRAAEQLPWVASASVRRVWPDTVELSIREQAPLARWGDSALINRQAEVFRPHPDSFPGDLPRLVGVSGHEEELVAGYRQLARRFASVGFELAVLERDARGAWRAELLPEGDDEGERSVHLEMGRDQLEARVARFLEAWPLIAREQSRELASADLRYPNGFALGWRDADTATE</sequence>
<dbReference type="RefSeq" id="WP_121443063.1">
    <property type="nucleotide sequence ID" value="NZ_RCDA01000005.1"/>
</dbReference>
<name>A0A498BSB5_9GAMM</name>
<dbReference type="InterPro" id="IPR045335">
    <property type="entry name" value="FtsQ_C_sf"/>
</dbReference>
<evidence type="ECO:0000256" key="8">
    <source>
        <dbReference type="ARBA" id="ARBA00023306"/>
    </source>
</evidence>
<evidence type="ECO:0000256" key="9">
    <source>
        <dbReference type="HAMAP-Rule" id="MF_00911"/>
    </source>
</evidence>
<dbReference type="HAMAP" id="MF_00911">
    <property type="entry name" value="FtsQ_subfam"/>
    <property type="match status" value="1"/>
</dbReference>
<evidence type="ECO:0000256" key="5">
    <source>
        <dbReference type="ARBA" id="ARBA00022692"/>
    </source>
</evidence>
<keyword evidence="6 9" id="KW-1133">Transmembrane helix</keyword>
<keyword evidence="5 9" id="KW-0812">Transmembrane</keyword>
<comment type="function">
    <text evidence="9">Essential cell division protein. May link together the upstream cell division proteins, which are predominantly cytoplasmic, with the downstream cell division proteins, which are predominantly periplasmic. May control correct divisome assembly.</text>
</comment>
<keyword evidence="3 9" id="KW-0997">Cell inner membrane</keyword>
<comment type="subunit">
    <text evidence="9">Part of a complex composed of FtsB, FtsL and FtsQ.</text>
</comment>
<keyword evidence="4 9" id="KW-0132">Cell division</keyword>
<comment type="similarity">
    <text evidence="9">Belongs to the FtsQ/DivIB family. FtsQ subfamily.</text>
</comment>
<dbReference type="AlphaFoldDB" id="A0A498BSB5"/>